<dbReference type="InterPro" id="IPR033349">
    <property type="entry name" value="ATRIP"/>
</dbReference>
<gene>
    <name evidence="3" type="primary">LOC118270926</name>
</gene>
<evidence type="ECO:0000256" key="1">
    <source>
        <dbReference type="SAM" id="Coils"/>
    </source>
</evidence>
<dbReference type="GO" id="GO:0000077">
    <property type="term" value="P:DNA damage checkpoint signaling"/>
    <property type="evidence" value="ECO:0007669"/>
    <property type="project" value="InterPro"/>
</dbReference>
<dbReference type="GO" id="GO:0006281">
    <property type="term" value="P:DNA repair"/>
    <property type="evidence" value="ECO:0007669"/>
    <property type="project" value="TreeGrafter"/>
</dbReference>
<keyword evidence="2" id="KW-1185">Reference proteome</keyword>
<protein>
    <submittedName>
        <fullName evidence="3">Uncharacterized protein LOC118270926</fullName>
    </submittedName>
</protein>
<dbReference type="PANTHER" id="PTHR28594:SF1">
    <property type="entry name" value="ATR-INTERACTING PROTEIN"/>
    <property type="match status" value="1"/>
</dbReference>
<dbReference type="RefSeq" id="XP_035442635.2">
    <property type="nucleotide sequence ID" value="XM_035586742.2"/>
</dbReference>
<dbReference type="AlphaFoldDB" id="A0A9R0D6W9"/>
<evidence type="ECO:0000313" key="3">
    <source>
        <dbReference type="RefSeq" id="XP_035442635.2"/>
    </source>
</evidence>
<evidence type="ECO:0000313" key="2">
    <source>
        <dbReference type="Proteomes" id="UP000829999"/>
    </source>
</evidence>
<dbReference type="Proteomes" id="UP000829999">
    <property type="component" value="Chromosome 9"/>
</dbReference>
<reference evidence="3" key="1">
    <citation type="submission" date="2025-08" db="UniProtKB">
        <authorList>
            <consortium name="RefSeq"/>
        </authorList>
    </citation>
    <scope>IDENTIFICATION</scope>
    <source>
        <tissue evidence="3">Whole larval tissue</tissue>
    </source>
</reference>
<sequence>MSKRFYPQTNGERKKAKLDISISDHNFPLSQNNEFNQVTNNDDNWGDDNDDEILLLASQACEEAYNANDISQLPDYSMCMQPGSTSTQLSLQPGPSTSKTEFTFKKPSFNQPTAISTHLKEKCNRISSPLPGISSKVIPKTNGQVNMSDDLIFSDKVFKSHDSDQVYRQLLQMQEENAKLKSENGKLLEKCVTKEGEASILRTQLKSCQAAVDNARLEKIKAQEKVQMEWNEKLTAANKQMHDLRTQLDFKNLEIISVKEKCKKLESSKVRLTQVTVSGNDISQRHYNNLTQNDTLVHQTKRVKTTSNAVQTDGNAHMLKLNKTCKLESKTNTSILPYILEPSTTQHHSILDYNEKLQKATDLSQNKCRIYSTFHRLPSTPVLKETGKTKVVMNSIYEDVACVFTGDGERNEDRYFNIFNSVKSVLYETRSRLETVCQRVTTAFQKEMDEKYMEVTATYQYVNREELLRGSPLYKEEQEIQSRRIVALLSYVLETSAGVHWFLKHEQLREESTQKNGQFIDVIYRICVLLDNASCATLYSGLLLAITNILQVLTSSDISKTKVLDIIKIILTSRPLPFVVTHVLRLLSMVALWKDFMKTFCPGNGTGNLKTDYDQGVLLYKKDSCFIQVLLKQVEMCLKCMERQKLADRVVETTQNLIILYSNVSDTNTCSFARGNSRCDCQLVLVQVIVYALRICAVMLHSFRNNSIENSSEELVSVCRCGIQLLYQCAVRDVEFSAQLAHNEGHLIEFCELMRGVDHSEAYTNMLSELASTLQSTPEDMPPSFHRQPWLKSFESFSLVD</sequence>
<dbReference type="GeneID" id="118270926"/>
<keyword evidence="1" id="KW-0175">Coiled coil</keyword>
<name>A0A9R0D6W9_SPOFR</name>
<organism evidence="2 3">
    <name type="scientific">Spodoptera frugiperda</name>
    <name type="common">Fall armyworm</name>
    <dbReference type="NCBI Taxonomy" id="7108"/>
    <lineage>
        <taxon>Eukaryota</taxon>
        <taxon>Metazoa</taxon>
        <taxon>Ecdysozoa</taxon>
        <taxon>Arthropoda</taxon>
        <taxon>Hexapoda</taxon>
        <taxon>Insecta</taxon>
        <taxon>Pterygota</taxon>
        <taxon>Neoptera</taxon>
        <taxon>Endopterygota</taxon>
        <taxon>Lepidoptera</taxon>
        <taxon>Glossata</taxon>
        <taxon>Ditrysia</taxon>
        <taxon>Noctuoidea</taxon>
        <taxon>Noctuidae</taxon>
        <taxon>Amphipyrinae</taxon>
        <taxon>Spodoptera</taxon>
    </lineage>
</organism>
<feature type="coiled-coil region" evidence="1">
    <location>
        <begin position="163"/>
        <end position="254"/>
    </location>
</feature>
<dbReference type="OrthoDB" id="7668655at2759"/>
<proteinExistence type="predicted"/>
<accession>A0A9R0D6W9</accession>
<dbReference type="PANTHER" id="PTHR28594">
    <property type="entry name" value="ATR-INTERACTING PROTEIN"/>
    <property type="match status" value="1"/>
</dbReference>